<dbReference type="AlphaFoldDB" id="A0ABD3VWT5"/>
<keyword evidence="4 5" id="KW-0472">Membrane</keyword>
<evidence type="ECO:0000256" key="4">
    <source>
        <dbReference type="ARBA" id="ARBA00023136"/>
    </source>
</evidence>
<feature type="transmembrane region" description="Helical" evidence="5">
    <location>
        <begin position="12"/>
        <end position="36"/>
    </location>
</feature>
<reference evidence="6 7" key="1">
    <citation type="submission" date="2024-11" db="EMBL/GenBank/DDBJ databases">
        <title>Chromosome-level genome assembly of the freshwater bivalve Anodonta woodiana.</title>
        <authorList>
            <person name="Chen X."/>
        </authorList>
    </citation>
    <scope>NUCLEOTIDE SEQUENCE [LARGE SCALE GENOMIC DNA]</scope>
    <source>
        <strain evidence="6">MN2024</strain>
        <tissue evidence="6">Gills</tissue>
    </source>
</reference>
<name>A0ABD3VWT5_SINWO</name>
<accession>A0ABD3VWT5</accession>
<feature type="transmembrane region" description="Helical" evidence="5">
    <location>
        <begin position="156"/>
        <end position="177"/>
    </location>
</feature>
<keyword evidence="7" id="KW-1185">Reference proteome</keyword>
<dbReference type="SUPFAM" id="SSF161084">
    <property type="entry name" value="MAPEG domain-like"/>
    <property type="match status" value="1"/>
</dbReference>
<organism evidence="6 7">
    <name type="scientific">Sinanodonta woodiana</name>
    <name type="common">Chinese pond mussel</name>
    <name type="synonym">Anodonta woodiana</name>
    <dbReference type="NCBI Taxonomy" id="1069815"/>
    <lineage>
        <taxon>Eukaryota</taxon>
        <taxon>Metazoa</taxon>
        <taxon>Spiralia</taxon>
        <taxon>Lophotrochozoa</taxon>
        <taxon>Mollusca</taxon>
        <taxon>Bivalvia</taxon>
        <taxon>Autobranchia</taxon>
        <taxon>Heteroconchia</taxon>
        <taxon>Palaeoheterodonta</taxon>
        <taxon>Unionida</taxon>
        <taxon>Unionoidea</taxon>
        <taxon>Unionidae</taxon>
        <taxon>Unioninae</taxon>
        <taxon>Sinanodonta</taxon>
    </lineage>
</organism>
<sequence length="187" mass="20988">MGSSSPEDRGKVLRQSITGICISAALFILGTFVLPFPSYILESPMERVIFALRWQCVSVLPIVVGIQVIALTRFMTNAIDPVGGKGEHLVEVDKRCLQNTIEQFLLNFPLQLGLASYLESTCARAIPTLTVMFVFSRAVFWIGYRLTDNPVNRALGFSMTIFINYSMIVYLLFCILWRGPLLFLTPK</sequence>
<comment type="caution">
    <text evidence="6">The sequence shown here is derived from an EMBL/GenBank/DDBJ whole genome shotgun (WGS) entry which is preliminary data.</text>
</comment>
<evidence type="ECO:0000256" key="3">
    <source>
        <dbReference type="ARBA" id="ARBA00022989"/>
    </source>
</evidence>
<evidence type="ECO:0000313" key="6">
    <source>
        <dbReference type="EMBL" id="KAL3866074.1"/>
    </source>
</evidence>
<dbReference type="Proteomes" id="UP001634394">
    <property type="component" value="Unassembled WGS sequence"/>
</dbReference>
<dbReference type="Gene3D" id="1.20.120.550">
    <property type="entry name" value="Membrane associated eicosanoid/glutathione metabolism-like domain"/>
    <property type="match status" value="1"/>
</dbReference>
<gene>
    <name evidence="6" type="ORF">ACJMK2_043413</name>
</gene>
<evidence type="ECO:0000313" key="7">
    <source>
        <dbReference type="Proteomes" id="UP001634394"/>
    </source>
</evidence>
<feature type="transmembrane region" description="Helical" evidence="5">
    <location>
        <begin position="48"/>
        <end position="71"/>
    </location>
</feature>
<dbReference type="Pfam" id="PF01124">
    <property type="entry name" value="MAPEG"/>
    <property type="match status" value="1"/>
</dbReference>
<dbReference type="InterPro" id="IPR023352">
    <property type="entry name" value="MAPEG-like_dom_sf"/>
</dbReference>
<keyword evidence="2 5" id="KW-0812">Transmembrane</keyword>
<evidence type="ECO:0008006" key="8">
    <source>
        <dbReference type="Google" id="ProtNLM"/>
    </source>
</evidence>
<keyword evidence="3 5" id="KW-1133">Transmembrane helix</keyword>
<dbReference type="PANTHER" id="PTHR31004">
    <property type="entry name" value="TRANSMEMBRANE PROTEIN 79"/>
    <property type="match status" value="1"/>
</dbReference>
<comment type="subcellular location">
    <subcellularLocation>
        <location evidence="1">Membrane</location>
    </subcellularLocation>
</comment>
<dbReference type="InterPro" id="IPR001129">
    <property type="entry name" value="Membr-assoc_MAPEG"/>
</dbReference>
<dbReference type="GO" id="GO:0016020">
    <property type="term" value="C:membrane"/>
    <property type="evidence" value="ECO:0007669"/>
    <property type="project" value="UniProtKB-SubCell"/>
</dbReference>
<dbReference type="PANTHER" id="PTHR31004:SF1">
    <property type="entry name" value="TRANSMEMBRANE PROTEIN 79"/>
    <property type="match status" value="1"/>
</dbReference>
<feature type="transmembrane region" description="Helical" evidence="5">
    <location>
        <begin position="125"/>
        <end position="144"/>
    </location>
</feature>
<evidence type="ECO:0000256" key="5">
    <source>
        <dbReference type="SAM" id="Phobius"/>
    </source>
</evidence>
<proteinExistence type="predicted"/>
<dbReference type="EMBL" id="JBJQND010000009">
    <property type="protein sequence ID" value="KAL3866074.1"/>
    <property type="molecule type" value="Genomic_DNA"/>
</dbReference>
<evidence type="ECO:0000256" key="1">
    <source>
        <dbReference type="ARBA" id="ARBA00004370"/>
    </source>
</evidence>
<evidence type="ECO:0000256" key="2">
    <source>
        <dbReference type="ARBA" id="ARBA00022692"/>
    </source>
</evidence>
<protein>
    <recommendedName>
        <fullName evidence="8">MAPEG family protein</fullName>
    </recommendedName>
</protein>